<feature type="transmembrane region" description="Helical" evidence="2">
    <location>
        <begin position="212"/>
        <end position="242"/>
    </location>
</feature>
<feature type="coiled-coil region" evidence="1">
    <location>
        <begin position="453"/>
        <end position="509"/>
    </location>
</feature>
<feature type="transmembrane region" description="Helical" evidence="2">
    <location>
        <begin position="17"/>
        <end position="34"/>
    </location>
</feature>
<dbReference type="RefSeq" id="WP_350343402.1">
    <property type="nucleotide sequence ID" value="NZ_CP158367.1"/>
</dbReference>
<feature type="transmembrane region" description="Helical" evidence="2">
    <location>
        <begin position="299"/>
        <end position="326"/>
    </location>
</feature>
<evidence type="ECO:0000313" key="3">
    <source>
        <dbReference type="EMBL" id="XBX74653.1"/>
    </source>
</evidence>
<dbReference type="GO" id="GO:0005886">
    <property type="term" value="C:plasma membrane"/>
    <property type="evidence" value="ECO:0007669"/>
    <property type="project" value="UniProtKB-SubCell"/>
</dbReference>
<evidence type="ECO:0000256" key="2">
    <source>
        <dbReference type="SAM" id="Phobius"/>
    </source>
</evidence>
<feature type="transmembrane region" description="Helical" evidence="2">
    <location>
        <begin position="753"/>
        <end position="771"/>
    </location>
</feature>
<dbReference type="AlphaFoldDB" id="A0AAU7VLI8"/>
<keyword evidence="1" id="KW-0175">Coiled coil</keyword>
<reference evidence="3" key="2">
    <citation type="submission" date="2024-06" db="EMBL/GenBank/DDBJ databases">
        <authorList>
            <person name="Petrova K.O."/>
            <person name="Toshchakov S.V."/>
            <person name="Boltjanskaja Y.V."/>
            <person name="Kevbrin V."/>
        </authorList>
    </citation>
    <scope>NUCLEOTIDE SEQUENCE</scope>
    <source>
        <strain evidence="3">Z-910T</strain>
    </source>
</reference>
<feature type="transmembrane region" description="Helical" evidence="2">
    <location>
        <begin position="411"/>
        <end position="430"/>
    </location>
</feature>
<sequence>MGLLKFELKKVFKQKKLLWLLVIISLISVGLYQFNVSQYSNIKEDERDRIQLYMSEIGEVQDKLINLKEEIGLDENQDNQYKLTQEMLLSLTRWNSQLESRQFKEALGYEKQFLQQLTQFEEQGGTPLSSLEGIQKDIVIEKNAWLIDNQLYYEDEVYPQTPHLLLTEASDFLLGILGLLILTLFFGGTITEEKEENTWATIKTQPITIWKIIVAKFISLVVVTLIYILMTLIVGLMIPYLLGDGKINMNYPQVLIADKEFSIISTIVYLIKSSILFLGVSSFAFSVVMLITRWGKNTFTVLIVTVFVLSTGLFITEILPASQSVINPFAHLRFSEILQQPQSNFLYYPLIAFGWSILCIALNGIIPESNINLRYLSQTEKPFNDGKTKKEAMMLLSIKRFEWRKLKRKTMLPKILTILLLFIMFFYSLVAQQKEYRESSYIGGLEDSRYNLQESLNVNKERMAMDLERAEENEDENYDLIKKSWLEIIDNDKRLLDKLEDTLEGYEKNNWQTLYNYQLLRNKNYLQTLEKGVGYDGNKFTAIASIEEKKWLIENKVKPVYSGEFIPSTMYSRWDKEVYEQLFVEQNTKIDNSGLFSLYLYFERYIYFVPLVIFLFLLGGGLAAEQGKKNTLNFLKTQPIAESKLFLGKLFNAKVVAVLSCISIFLVVVLVGTVFERFGDWQYPILNYDSIAEVEASDYDGHKVDIEDFTVGFHFMNLGRFLIESIVLFSFVAMFFITLSIFISLFLKREMSVLATTALIGVTGFALSQGLTEMAHLSPFTYLNIPKIINGEIATTLNNPSVNLQTGIAVLLTVTAGLVLAGYFISGRKNAVTNKNQATEELNSNL</sequence>
<feature type="transmembrane region" description="Helical" evidence="2">
    <location>
        <begin position="346"/>
        <end position="366"/>
    </location>
</feature>
<feature type="transmembrane region" description="Helical" evidence="2">
    <location>
        <begin position="262"/>
        <end position="292"/>
    </location>
</feature>
<feature type="transmembrane region" description="Helical" evidence="2">
    <location>
        <begin position="172"/>
        <end position="191"/>
    </location>
</feature>
<reference evidence="3" key="1">
    <citation type="journal article" date="2013" name="Extremophiles">
        <title>Proteinivorax tanatarense gen. nov., sp. nov., an anaerobic, haloalkaliphilic, proteolytic bacterium isolated from a decaying algal bloom, and proposal of Proteinivoraceae fam. nov.</title>
        <authorList>
            <person name="Kevbrin V."/>
            <person name="Boltyanskaya Y."/>
            <person name="Zhilina T."/>
            <person name="Kolganova T."/>
            <person name="Lavrentjeva E."/>
            <person name="Kuznetsov B."/>
        </authorList>
    </citation>
    <scope>NUCLEOTIDE SEQUENCE</scope>
    <source>
        <strain evidence="3">Z-910T</strain>
    </source>
</reference>
<name>A0AAU7VLI8_9FIRM</name>
<dbReference type="Pfam" id="PF12679">
    <property type="entry name" value="ABC2_membrane_2"/>
    <property type="match status" value="1"/>
</dbReference>
<feature type="transmembrane region" description="Helical" evidence="2">
    <location>
        <begin position="726"/>
        <end position="746"/>
    </location>
</feature>
<protein>
    <submittedName>
        <fullName evidence="3">ABC transporter permease subunit</fullName>
    </submittedName>
</protein>
<keyword evidence="2" id="KW-0472">Membrane</keyword>
<organism evidence="3">
    <name type="scientific">Proteinivorax tanatarense</name>
    <dbReference type="NCBI Taxonomy" id="1260629"/>
    <lineage>
        <taxon>Bacteria</taxon>
        <taxon>Bacillati</taxon>
        <taxon>Bacillota</taxon>
        <taxon>Clostridia</taxon>
        <taxon>Eubacteriales</taxon>
        <taxon>Proteinivoracaceae</taxon>
        <taxon>Proteinivorax</taxon>
    </lineage>
</organism>
<feature type="transmembrane region" description="Helical" evidence="2">
    <location>
        <begin position="605"/>
        <end position="624"/>
    </location>
</feature>
<gene>
    <name evidence="3" type="ORF">PRVXT_002711</name>
</gene>
<dbReference type="PANTHER" id="PTHR43471">
    <property type="entry name" value="ABC TRANSPORTER PERMEASE"/>
    <property type="match status" value="1"/>
</dbReference>
<evidence type="ECO:0000256" key="1">
    <source>
        <dbReference type="SAM" id="Coils"/>
    </source>
</evidence>
<feature type="transmembrane region" description="Helical" evidence="2">
    <location>
        <begin position="655"/>
        <end position="675"/>
    </location>
</feature>
<keyword evidence="2" id="KW-0812">Transmembrane</keyword>
<proteinExistence type="predicted"/>
<keyword evidence="2" id="KW-1133">Transmembrane helix</keyword>
<accession>A0AAU7VLI8</accession>
<feature type="transmembrane region" description="Helical" evidence="2">
    <location>
        <begin position="804"/>
        <end position="825"/>
    </location>
</feature>
<dbReference type="GO" id="GO:0140359">
    <property type="term" value="F:ABC-type transporter activity"/>
    <property type="evidence" value="ECO:0007669"/>
    <property type="project" value="InterPro"/>
</dbReference>
<dbReference type="EMBL" id="CP158367">
    <property type="protein sequence ID" value="XBX74653.1"/>
    <property type="molecule type" value="Genomic_DNA"/>
</dbReference>